<comment type="caution">
    <text evidence="2">The sequence shown here is derived from an EMBL/GenBank/DDBJ whole genome shotgun (WGS) entry which is preliminary data.</text>
</comment>
<dbReference type="InterPro" id="IPR030395">
    <property type="entry name" value="GP_PDE_dom"/>
</dbReference>
<dbReference type="RefSeq" id="WP_141346481.1">
    <property type="nucleotide sequence ID" value="NZ_BJLF01000015.1"/>
</dbReference>
<reference evidence="2 3" key="1">
    <citation type="submission" date="2019-06" db="EMBL/GenBank/DDBJ databases">
        <title>Whole genome shotgun sequence of Vibrio inusitatus NBRC 102082.</title>
        <authorList>
            <person name="Hosoyama A."/>
            <person name="Uohara A."/>
            <person name="Ohji S."/>
            <person name="Ichikawa N."/>
        </authorList>
    </citation>
    <scope>NUCLEOTIDE SEQUENCE [LARGE SCALE GENOMIC DNA]</scope>
    <source>
        <strain evidence="2 3">NBRC 102082</strain>
    </source>
</reference>
<gene>
    <name evidence="2" type="ORF">VIN01S_28220</name>
</gene>
<feature type="domain" description="GP-PDE" evidence="1">
    <location>
        <begin position="1"/>
        <end position="228"/>
    </location>
</feature>
<organism evidence="2 3">
    <name type="scientific">Vibrio inusitatus NBRC 102082</name>
    <dbReference type="NCBI Taxonomy" id="1219070"/>
    <lineage>
        <taxon>Bacteria</taxon>
        <taxon>Pseudomonadati</taxon>
        <taxon>Pseudomonadota</taxon>
        <taxon>Gammaproteobacteria</taxon>
        <taxon>Vibrionales</taxon>
        <taxon>Vibrionaceae</taxon>
        <taxon>Vibrio</taxon>
    </lineage>
</organism>
<evidence type="ECO:0000313" key="3">
    <source>
        <dbReference type="Proteomes" id="UP000318717"/>
    </source>
</evidence>
<sequence>MFIVAHRGTRETHPENTLLAFENALEGGTKAIELDIHQHQGEFWVIHDSWVNRTTDGAGPLNWFSAKGLKELDAGEGEQIPTLRETLHHLSGRCALNIELKGLDDIATLNSHLDYAINECGFNQEQLLVSSFNHHWLAELNRQRPELKIAALTASKPIGLCRFAQELNAYSVNIDLHVLDGEMVDDAKKRGLKVYVYTVNRQEDWQRLKTMGVDGIFCDVPNEAVKYFASTTSQTRVWPK</sequence>
<evidence type="ECO:0000259" key="1">
    <source>
        <dbReference type="PROSITE" id="PS51704"/>
    </source>
</evidence>
<dbReference type="GO" id="GO:0008081">
    <property type="term" value="F:phosphoric diester hydrolase activity"/>
    <property type="evidence" value="ECO:0007669"/>
    <property type="project" value="InterPro"/>
</dbReference>
<dbReference type="Pfam" id="PF03009">
    <property type="entry name" value="GDPD"/>
    <property type="match status" value="1"/>
</dbReference>
<proteinExistence type="predicted"/>
<dbReference type="PANTHER" id="PTHR46211">
    <property type="entry name" value="GLYCEROPHOSPHORYL DIESTER PHOSPHODIESTERASE"/>
    <property type="match status" value="1"/>
</dbReference>
<dbReference type="InterPro" id="IPR017946">
    <property type="entry name" value="PLC-like_Pdiesterase_TIM-brl"/>
</dbReference>
<dbReference type="Proteomes" id="UP000318717">
    <property type="component" value="Unassembled WGS sequence"/>
</dbReference>
<dbReference type="EMBL" id="BJLF01000015">
    <property type="protein sequence ID" value="GEA52018.1"/>
    <property type="molecule type" value="Genomic_DNA"/>
</dbReference>
<keyword evidence="3" id="KW-1185">Reference proteome</keyword>
<dbReference type="SUPFAM" id="SSF51695">
    <property type="entry name" value="PLC-like phosphodiesterases"/>
    <property type="match status" value="1"/>
</dbReference>
<dbReference type="PROSITE" id="PS51704">
    <property type="entry name" value="GP_PDE"/>
    <property type="match status" value="1"/>
</dbReference>
<dbReference type="OrthoDB" id="9795622at2"/>
<dbReference type="GO" id="GO:0006629">
    <property type="term" value="P:lipid metabolic process"/>
    <property type="evidence" value="ECO:0007669"/>
    <property type="project" value="InterPro"/>
</dbReference>
<evidence type="ECO:0000313" key="2">
    <source>
        <dbReference type="EMBL" id="GEA52018.1"/>
    </source>
</evidence>
<dbReference type="PANTHER" id="PTHR46211:SF1">
    <property type="entry name" value="GLYCEROPHOSPHODIESTER PHOSPHODIESTERASE, CYTOPLASMIC"/>
    <property type="match status" value="1"/>
</dbReference>
<dbReference type="AlphaFoldDB" id="A0A4Y3HYC9"/>
<dbReference type="Gene3D" id="3.20.20.190">
    <property type="entry name" value="Phosphatidylinositol (PI) phosphodiesterase"/>
    <property type="match status" value="1"/>
</dbReference>
<name>A0A4Y3HYC9_9VIBR</name>
<protein>
    <submittedName>
        <fullName evidence="2">Glycerophosphoryl diester phosphodiesterase</fullName>
    </submittedName>
</protein>
<accession>A0A4Y3HYC9</accession>